<organism evidence="1 3">
    <name type="scientific">Morella rubra</name>
    <name type="common">Chinese bayberry</name>
    <dbReference type="NCBI Taxonomy" id="262757"/>
    <lineage>
        <taxon>Eukaryota</taxon>
        <taxon>Viridiplantae</taxon>
        <taxon>Streptophyta</taxon>
        <taxon>Embryophyta</taxon>
        <taxon>Tracheophyta</taxon>
        <taxon>Spermatophyta</taxon>
        <taxon>Magnoliopsida</taxon>
        <taxon>eudicotyledons</taxon>
        <taxon>Gunneridae</taxon>
        <taxon>Pentapetalae</taxon>
        <taxon>rosids</taxon>
        <taxon>fabids</taxon>
        <taxon>Fagales</taxon>
        <taxon>Myricaceae</taxon>
        <taxon>Morella</taxon>
    </lineage>
</organism>
<dbReference type="Proteomes" id="UP000516437">
    <property type="component" value="Chromosome 3"/>
</dbReference>
<dbReference type="AlphaFoldDB" id="A0A6A1W6D5"/>
<reference evidence="1" key="1">
    <citation type="submission" date="2018-07" db="EMBL/GenBank/DDBJ databases">
        <authorList>
            <person name="Gao Z.-S."/>
            <person name="Jia H.-M."/>
            <person name="Jia H.-J."/>
            <person name="Cai Q.-L."/>
            <person name="Wang Y."/>
            <person name="Zhao H.-B."/>
        </authorList>
    </citation>
    <scope>NUCLEOTIDE SEQUENCE</scope>
    <source>
        <tissue evidence="1">Leaves</tissue>
    </source>
</reference>
<reference evidence="1" key="3">
    <citation type="submission" date="2019-09" db="EMBL/GenBank/DDBJ databases">
        <authorList>
            <person name="Gao Z."/>
        </authorList>
    </citation>
    <scope>NUCLEOTIDE SEQUENCE</scope>
    <source>
        <tissue evidence="1">Leaves</tissue>
    </source>
</reference>
<gene>
    <name evidence="2" type="ORF">CJ030_MR3G011066</name>
    <name evidence="1" type="ORF">CJ030_MR3G011073</name>
</gene>
<sequence length="99" mass="11013">MTTSMKTGFDNIKKLPTDHTKCFGTFDKDMSGLKHQVNNSIHVTSNVIQHTVDEFASTSVELQAFVKSSAKDVVKAIEVHLEENRNLRSHVMNGRIGSP</sequence>
<comment type="caution">
    <text evidence="1">The sequence shown here is derived from an EMBL/GenBank/DDBJ whole genome shotgun (WGS) entry which is preliminary data.</text>
</comment>
<evidence type="ECO:0000313" key="1">
    <source>
        <dbReference type="EMBL" id="KAB1219667.1"/>
    </source>
</evidence>
<evidence type="ECO:0000313" key="3">
    <source>
        <dbReference type="Proteomes" id="UP000516437"/>
    </source>
</evidence>
<evidence type="ECO:0000313" key="2">
    <source>
        <dbReference type="EMBL" id="KAB1219674.1"/>
    </source>
</evidence>
<proteinExistence type="predicted"/>
<accession>A0A6A1W6D5</accession>
<dbReference type="EMBL" id="RXIC02000021">
    <property type="protein sequence ID" value="KAB1219667.1"/>
    <property type="molecule type" value="Genomic_DNA"/>
</dbReference>
<name>A0A6A1W6D5_9ROSI</name>
<protein>
    <submittedName>
        <fullName evidence="1">Uncharacterized protein</fullName>
    </submittedName>
</protein>
<reference evidence="1 3" key="2">
    <citation type="journal article" date="2019" name="Plant Biotechnol. J.">
        <title>The red bayberry genome and genetic basis of sex determination.</title>
        <authorList>
            <person name="Jia H.M."/>
            <person name="Jia H.J."/>
            <person name="Cai Q.L."/>
            <person name="Wang Y."/>
            <person name="Zhao H.B."/>
            <person name="Yang W.F."/>
            <person name="Wang G.Y."/>
            <person name="Li Y.H."/>
            <person name="Zhan D.L."/>
            <person name="Shen Y.T."/>
            <person name="Niu Q.F."/>
            <person name="Chang L."/>
            <person name="Qiu J."/>
            <person name="Zhao L."/>
            <person name="Xie H.B."/>
            <person name="Fu W.Y."/>
            <person name="Jin J."/>
            <person name="Li X.W."/>
            <person name="Jiao Y."/>
            <person name="Zhou C.C."/>
            <person name="Tu T."/>
            <person name="Chai C.Y."/>
            <person name="Gao J.L."/>
            <person name="Fan L.J."/>
            <person name="van de Weg E."/>
            <person name="Wang J.Y."/>
            <person name="Gao Z.S."/>
        </authorList>
    </citation>
    <scope>NUCLEOTIDE SEQUENCE [LARGE SCALE GENOMIC DNA]</scope>
    <source>
        <tissue evidence="1">Leaves</tissue>
    </source>
</reference>
<keyword evidence="3" id="KW-1185">Reference proteome</keyword>
<dbReference type="EMBL" id="RXIC02000021">
    <property type="protein sequence ID" value="KAB1219674.1"/>
    <property type="molecule type" value="Genomic_DNA"/>
</dbReference>